<dbReference type="EMBL" id="JBICBT010000479">
    <property type="protein sequence ID" value="KAL3112236.1"/>
    <property type="molecule type" value="Genomic_DNA"/>
</dbReference>
<evidence type="ECO:0000313" key="2">
    <source>
        <dbReference type="Proteomes" id="UP001620626"/>
    </source>
</evidence>
<name>A0ABD2LAM2_9BILA</name>
<dbReference type="AlphaFoldDB" id="A0ABD2LAM2"/>
<organism evidence="1 2">
    <name type="scientific">Heterodera trifolii</name>
    <dbReference type="NCBI Taxonomy" id="157864"/>
    <lineage>
        <taxon>Eukaryota</taxon>
        <taxon>Metazoa</taxon>
        <taxon>Ecdysozoa</taxon>
        <taxon>Nematoda</taxon>
        <taxon>Chromadorea</taxon>
        <taxon>Rhabditida</taxon>
        <taxon>Tylenchina</taxon>
        <taxon>Tylenchomorpha</taxon>
        <taxon>Tylenchoidea</taxon>
        <taxon>Heteroderidae</taxon>
        <taxon>Heteroderinae</taxon>
        <taxon>Heterodera</taxon>
    </lineage>
</organism>
<evidence type="ECO:0000313" key="1">
    <source>
        <dbReference type="EMBL" id="KAL3112236.1"/>
    </source>
</evidence>
<accession>A0ABD2LAM2</accession>
<reference evidence="1 2" key="1">
    <citation type="submission" date="2024-10" db="EMBL/GenBank/DDBJ databases">
        <authorList>
            <person name="Kim D."/>
        </authorList>
    </citation>
    <scope>NUCLEOTIDE SEQUENCE [LARGE SCALE GENOMIC DNA]</scope>
    <source>
        <strain evidence="1">BH-2024</strain>
    </source>
</reference>
<keyword evidence="2" id="KW-1185">Reference proteome</keyword>
<dbReference type="Pfam" id="PF20180">
    <property type="entry name" value="UQCC2_CBP6"/>
    <property type="match status" value="1"/>
</dbReference>
<dbReference type="Proteomes" id="UP001620626">
    <property type="component" value="Unassembled WGS sequence"/>
</dbReference>
<sequence>MRANFIFKSRLQISRTLRKCFWSEELSPKMAAGSYLYKQFHRIISEWPTETGKRPSRNLNVFLQEKVDALFQPLPPQQQQQKDNEAKIEQQTNNKLDGRAIAPGVTVIECKRQFEALQQLANSQHHRDFPVPYTSGMFGYSRETIQQMNSDEGLKKLRIFVEGEQKPSKLKNWINLIRGKKL</sequence>
<comment type="caution">
    <text evidence="1">The sequence shown here is derived from an EMBL/GenBank/DDBJ whole genome shotgun (WGS) entry which is preliminary data.</text>
</comment>
<proteinExistence type="predicted"/>
<protein>
    <submittedName>
        <fullName evidence="1">Uncharacterized protein</fullName>
    </submittedName>
</protein>
<gene>
    <name evidence="1" type="ORF">niasHT_017009</name>
</gene>